<dbReference type="AlphaFoldDB" id="A0A485LUH2"/>
<dbReference type="EMBL" id="CAADRM010000016">
    <property type="protein sequence ID" value="VFU11691.1"/>
    <property type="molecule type" value="Genomic_DNA"/>
</dbReference>
<dbReference type="InterPro" id="IPR029058">
    <property type="entry name" value="AB_hydrolase_fold"/>
</dbReference>
<dbReference type="Gene3D" id="3.40.50.1820">
    <property type="entry name" value="alpha/beta hydrolase"/>
    <property type="match status" value="1"/>
</dbReference>
<proteinExistence type="predicted"/>
<dbReference type="GO" id="GO:0016787">
    <property type="term" value="F:hydrolase activity"/>
    <property type="evidence" value="ECO:0007669"/>
    <property type="project" value="UniProtKB-KW"/>
</dbReference>
<accession>A0A485LUH2</accession>
<gene>
    <name evidence="1" type="ORF">SCFA_1120005</name>
</gene>
<protein>
    <submittedName>
        <fullName evidence="1">Alpha/beta hydrolase family protein</fullName>
    </submittedName>
</protein>
<keyword evidence="1" id="KW-0378">Hydrolase</keyword>
<dbReference type="SUPFAM" id="SSF53474">
    <property type="entry name" value="alpha/beta-Hydrolases"/>
    <property type="match status" value="1"/>
</dbReference>
<evidence type="ECO:0000313" key="1">
    <source>
        <dbReference type="EMBL" id="VFU11691.1"/>
    </source>
</evidence>
<name>A0A485LUH2_9ZZZZ</name>
<organism evidence="1">
    <name type="scientific">anaerobic digester metagenome</name>
    <dbReference type="NCBI Taxonomy" id="1263854"/>
    <lineage>
        <taxon>unclassified sequences</taxon>
        <taxon>metagenomes</taxon>
        <taxon>ecological metagenomes</taxon>
    </lineage>
</organism>
<sequence>MKIPLLAVLALIASMPAAAGERSLASRPDTQALKLGFNGEVLRAWYLLLDARSPAEQEDDRKAGRLKGPVIVFFQGHAQRPSDAYPFTSKLALGCRSGIVVVPVCDTPYGEDERWRGDRGKEAVLMEVVRHALQIRGIGVTGYSPLGAGDIGAPVIEEDRFPGQGGKPIQTTLAAVGWSHGGILARRFAHAHPGSVVSLGQVCPAGFERRGPLRLTGRFLLESLRISASGTGHTRDKLRSAWGFTRGFVGDFARSISDAVVHIHPAKLCRVGRDIGDCSLYCDGGSFGVGHVKRVTVIFGAGDSCMSPERILGADPGRDLPEEAVSRFWERYYPDALRAGADLSLEVLPGTHLAPVTHSDLYADTLLERLGEKTGS</sequence>
<reference evidence="1" key="1">
    <citation type="submission" date="2019-03" db="EMBL/GenBank/DDBJ databases">
        <authorList>
            <person name="Hao L."/>
        </authorList>
    </citation>
    <scope>NUCLEOTIDE SEQUENCE</scope>
</reference>